<evidence type="ECO:0000313" key="2">
    <source>
        <dbReference type="EMBL" id="XDO96081.1"/>
    </source>
</evidence>
<name>A0AB39KS12_9CAUL</name>
<dbReference type="Pfam" id="PF05960">
    <property type="entry name" value="DUF885"/>
    <property type="match status" value="1"/>
</dbReference>
<evidence type="ECO:0000256" key="1">
    <source>
        <dbReference type="SAM" id="SignalP"/>
    </source>
</evidence>
<reference evidence="2" key="1">
    <citation type="submission" date="2024-06" db="EMBL/GenBank/DDBJ databases">
        <title>Caulobacter inopinatus, sp. nov.</title>
        <authorList>
            <person name="Donachie S.P."/>
        </authorList>
    </citation>
    <scope>NUCLEOTIDE SEQUENCE</scope>
    <source>
        <strain evidence="2">73W</strain>
    </source>
</reference>
<dbReference type="RefSeq" id="WP_369058936.1">
    <property type="nucleotide sequence ID" value="NZ_CP158375.1"/>
</dbReference>
<proteinExistence type="predicted"/>
<gene>
    <name evidence="2" type="ORF">ABOZ73_14955</name>
</gene>
<dbReference type="PANTHER" id="PTHR33361:SF2">
    <property type="entry name" value="DUF885 DOMAIN-CONTAINING PROTEIN"/>
    <property type="match status" value="1"/>
</dbReference>
<feature type="chain" id="PRO_5044297220" evidence="1">
    <location>
        <begin position="27"/>
        <end position="608"/>
    </location>
</feature>
<feature type="signal peptide" evidence="1">
    <location>
        <begin position="1"/>
        <end position="26"/>
    </location>
</feature>
<dbReference type="InterPro" id="IPR010281">
    <property type="entry name" value="DUF885"/>
</dbReference>
<dbReference type="EMBL" id="CP158375">
    <property type="protein sequence ID" value="XDO96081.1"/>
    <property type="molecule type" value="Genomic_DNA"/>
</dbReference>
<protein>
    <submittedName>
        <fullName evidence="2">DUF885 family protein</fullName>
    </submittedName>
</protein>
<dbReference type="PROSITE" id="PS51318">
    <property type="entry name" value="TAT"/>
    <property type="match status" value="1"/>
</dbReference>
<dbReference type="InterPro" id="IPR006311">
    <property type="entry name" value="TAT_signal"/>
</dbReference>
<dbReference type="AlphaFoldDB" id="A0AB39KS12"/>
<keyword evidence="1" id="KW-0732">Signal</keyword>
<sequence length="608" mass="66459">MQSRRQLLQFTAIAGLAAIAPRMAMAAAASPEAVKMNAMFDGFMKTAFERSPEYATYMGLDKGAMAGLKSKISDLSPAAQRENAAINARQLAQLRTIDRAKLTGMDVVNYDTVEFTLSVNEELAKSSPTLRGQGSVYVLSQLSGLYQQAPDFMDTMHGIENAADAESYLARLAAMGPALDQELDVAKHDEKLGVTPPDFVIDKALVQMKSLRDQPLDKATLVESIVRRTKEKGLSAEYGQRAAKIYTDSVLPALGRQIAYLEGLRPKARHDAGIGKLPNGPAIYAASLKNYTTSNLTPDEIHKLGLDLVAKLSAQTDTLMRSQGLTKGTVGERFRSLYDDPKQHYPDNDAGKVELINDLNAQIKVIEKKLPAYFGQLPKAPVEVRRVPPAIEAGAPGGSYNSPPLDGSRPGIYWINLVTTTAQPRFTLPTLTYHEALPGHHLQLALNNESQGIPLIRKAIGFSGYSEGWGLYAEELAVEMGMYETDKMGQIGMLHDALFRAVRLVVDTGLHHKGWSREQAIKYYVEQIGDEEGAATREVERYCVWPGQACSYMVGKITWMRLRDKAKTALGPKFDIRKFHDAGLLAGGTPLTTLENVIDGYIASAKAA</sequence>
<accession>A0AB39KS12</accession>
<dbReference type="PANTHER" id="PTHR33361">
    <property type="entry name" value="GLR0591 PROTEIN"/>
    <property type="match status" value="1"/>
</dbReference>
<organism evidence="2">
    <name type="scientific">Caulobacter sp. 73W</name>
    <dbReference type="NCBI Taxonomy" id="3161137"/>
    <lineage>
        <taxon>Bacteria</taxon>
        <taxon>Pseudomonadati</taxon>
        <taxon>Pseudomonadota</taxon>
        <taxon>Alphaproteobacteria</taxon>
        <taxon>Caulobacterales</taxon>
        <taxon>Caulobacteraceae</taxon>
        <taxon>Caulobacter</taxon>
    </lineage>
</organism>